<dbReference type="Gene3D" id="6.10.250.780">
    <property type="match status" value="1"/>
</dbReference>
<evidence type="ECO:0000256" key="8">
    <source>
        <dbReference type="ARBA" id="ARBA00023136"/>
    </source>
</evidence>
<dbReference type="InterPro" id="IPR011645">
    <property type="entry name" value="HNOB_dom_associated"/>
</dbReference>
<organism evidence="15">
    <name type="scientific">Capitella teleta</name>
    <name type="common">Polychaete worm</name>
    <dbReference type="NCBI Taxonomy" id="283909"/>
    <lineage>
        <taxon>Eukaryota</taxon>
        <taxon>Metazoa</taxon>
        <taxon>Spiralia</taxon>
        <taxon>Lophotrochozoa</taxon>
        <taxon>Annelida</taxon>
        <taxon>Polychaeta</taxon>
        <taxon>Sedentaria</taxon>
        <taxon>Scolecida</taxon>
        <taxon>Capitellidae</taxon>
        <taxon>Capitella</taxon>
    </lineage>
</organism>
<comment type="subcellular location">
    <subcellularLocation>
        <location evidence="1">Membrane</location>
        <topology evidence="1">Single-pass type I membrane protein</topology>
    </subcellularLocation>
</comment>
<dbReference type="InterPro" id="IPR050401">
    <property type="entry name" value="Cyclic_nucleotide_synthase"/>
</dbReference>
<keyword evidence="9" id="KW-0675">Receptor</keyword>
<dbReference type="Pfam" id="PF07701">
    <property type="entry name" value="HNOBA"/>
    <property type="match status" value="1"/>
</dbReference>
<evidence type="ECO:0000313" key="15">
    <source>
        <dbReference type="EMBL" id="ELT92823.1"/>
    </source>
</evidence>
<sequence>MSKITDYATKVGVKSLELASEKKRTETLLYQMMPKSVAEQLKTQQSVQAEYFHSVTIFFSDIVGFTLMSARSTPMQVVQMLNGLYSIFDASIDRYDVYKVETIGDAYMVVSGLPNPSERHASEIALLALELRNTVSDYRVPHLPGERIQLRIGLHSGSVVAGVVGLKMPRYCLFGDTVNTSSRMETTSEPNCIHLSESTQVALEAEGGFQIQKRGKISIKGKGMMQTYWLLGYHGNPDRQPKKVHTLKATPARPESSQVRPNSRANCAITFHV</sequence>
<dbReference type="Gene3D" id="3.30.70.1230">
    <property type="entry name" value="Nucleotide cyclase"/>
    <property type="match status" value="1"/>
</dbReference>
<dbReference type="InterPro" id="IPR001054">
    <property type="entry name" value="A/G_cyclase"/>
</dbReference>
<keyword evidence="8" id="KW-0472">Membrane</keyword>
<dbReference type="GO" id="GO:0035556">
    <property type="term" value="P:intracellular signal transduction"/>
    <property type="evidence" value="ECO:0007669"/>
    <property type="project" value="InterPro"/>
</dbReference>
<dbReference type="GO" id="GO:0004383">
    <property type="term" value="F:guanylate cyclase activity"/>
    <property type="evidence" value="ECO:0007669"/>
    <property type="project" value="UniProtKB-EC"/>
</dbReference>
<dbReference type="GO" id="GO:0004016">
    <property type="term" value="F:adenylate cyclase activity"/>
    <property type="evidence" value="ECO:0007669"/>
    <property type="project" value="TreeGrafter"/>
</dbReference>
<proteinExistence type="inferred from homology"/>
<evidence type="ECO:0000313" key="16">
    <source>
        <dbReference type="EnsemblMetazoa" id="CapteP122722"/>
    </source>
</evidence>
<keyword evidence="4" id="KW-0732">Signal</keyword>
<dbReference type="Proteomes" id="UP000014760">
    <property type="component" value="Unassembled WGS sequence"/>
</dbReference>
<evidence type="ECO:0000256" key="5">
    <source>
        <dbReference type="ARBA" id="ARBA00022741"/>
    </source>
</evidence>
<evidence type="ECO:0000256" key="7">
    <source>
        <dbReference type="ARBA" id="ARBA00023134"/>
    </source>
</evidence>
<dbReference type="OMA" id="QGKGKMY"/>
<dbReference type="InterPro" id="IPR029787">
    <property type="entry name" value="Nucleotide_cyclase"/>
</dbReference>
<dbReference type="PROSITE" id="PS50125">
    <property type="entry name" value="GUANYLATE_CYCLASE_2"/>
    <property type="match status" value="1"/>
</dbReference>
<dbReference type="Pfam" id="PF00211">
    <property type="entry name" value="Guanylate_cyc"/>
    <property type="match status" value="1"/>
</dbReference>
<dbReference type="AlphaFoldDB" id="R7TGC9"/>
<evidence type="ECO:0000256" key="6">
    <source>
        <dbReference type="ARBA" id="ARBA00022989"/>
    </source>
</evidence>
<evidence type="ECO:0000256" key="12">
    <source>
        <dbReference type="ARBA" id="ARBA00023293"/>
    </source>
</evidence>
<evidence type="ECO:0000256" key="2">
    <source>
        <dbReference type="ARBA" id="ARBA00012202"/>
    </source>
</evidence>
<evidence type="ECO:0000259" key="14">
    <source>
        <dbReference type="PROSITE" id="PS50125"/>
    </source>
</evidence>
<keyword evidence="11 13" id="KW-0456">Lyase</keyword>
<evidence type="ECO:0000256" key="10">
    <source>
        <dbReference type="ARBA" id="ARBA00023180"/>
    </source>
</evidence>
<dbReference type="GO" id="GO:0005886">
    <property type="term" value="C:plasma membrane"/>
    <property type="evidence" value="ECO:0007669"/>
    <property type="project" value="TreeGrafter"/>
</dbReference>
<comment type="similarity">
    <text evidence="13">Belongs to the adenylyl cyclase class-4/guanylyl cyclase family.</text>
</comment>
<dbReference type="EMBL" id="AMQN01013155">
    <property type="status" value="NOT_ANNOTATED_CDS"/>
    <property type="molecule type" value="Genomic_DNA"/>
</dbReference>
<dbReference type="EMBL" id="AMQN01013154">
    <property type="status" value="NOT_ANNOTATED_CDS"/>
    <property type="molecule type" value="Genomic_DNA"/>
</dbReference>
<dbReference type="HOGENOM" id="CLU_001072_6_1_1"/>
<feature type="domain" description="Guanylate cyclase" evidence="14">
    <location>
        <begin position="56"/>
        <end position="185"/>
    </location>
</feature>
<dbReference type="PANTHER" id="PTHR11920:SF501">
    <property type="entry name" value="GUANYLATE CYCLASE 32E"/>
    <property type="match status" value="1"/>
</dbReference>
<dbReference type="FunFam" id="3.30.70.1230:FF:000004">
    <property type="entry name" value="Guanylate cyclase"/>
    <property type="match status" value="1"/>
</dbReference>
<dbReference type="EC" id="4.6.1.2" evidence="2"/>
<keyword evidence="7" id="KW-0342">GTP-binding</keyword>
<gene>
    <name evidence="15" type="ORF">CAPTEDRAFT_122722</name>
</gene>
<dbReference type="STRING" id="283909.R7TGC9"/>
<evidence type="ECO:0000256" key="3">
    <source>
        <dbReference type="ARBA" id="ARBA00022692"/>
    </source>
</evidence>
<dbReference type="PROSITE" id="PS00452">
    <property type="entry name" value="GUANYLATE_CYCLASE_1"/>
    <property type="match status" value="1"/>
</dbReference>
<evidence type="ECO:0000256" key="13">
    <source>
        <dbReference type="RuleBase" id="RU000405"/>
    </source>
</evidence>
<dbReference type="EnsemblMetazoa" id="CapteT122722">
    <property type="protein sequence ID" value="CapteP122722"/>
    <property type="gene ID" value="CapteG122722"/>
</dbReference>
<evidence type="ECO:0000313" key="17">
    <source>
        <dbReference type="Proteomes" id="UP000014760"/>
    </source>
</evidence>
<keyword evidence="6" id="KW-1133">Transmembrane helix</keyword>
<accession>R7TGC9</accession>
<keyword evidence="5" id="KW-0547">Nucleotide-binding</keyword>
<dbReference type="GO" id="GO:0005525">
    <property type="term" value="F:GTP binding"/>
    <property type="evidence" value="ECO:0007669"/>
    <property type="project" value="UniProtKB-KW"/>
</dbReference>
<evidence type="ECO:0000256" key="11">
    <source>
        <dbReference type="ARBA" id="ARBA00023239"/>
    </source>
</evidence>
<dbReference type="InterPro" id="IPR018297">
    <property type="entry name" value="A/G_cyclase_CS"/>
</dbReference>
<evidence type="ECO:0000256" key="9">
    <source>
        <dbReference type="ARBA" id="ARBA00023170"/>
    </source>
</evidence>
<dbReference type="CDD" id="cd07302">
    <property type="entry name" value="CHD"/>
    <property type="match status" value="1"/>
</dbReference>
<dbReference type="GO" id="GO:0001653">
    <property type="term" value="F:peptide receptor activity"/>
    <property type="evidence" value="ECO:0007669"/>
    <property type="project" value="TreeGrafter"/>
</dbReference>
<keyword evidence="10" id="KW-0325">Glycoprotein</keyword>
<dbReference type="GO" id="GO:0007168">
    <property type="term" value="P:receptor guanylyl cyclase signaling pathway"/>
    <property type="evidence" value="ECO:0007669"/>
    <property type="project" value="TreeGrafter"/>
</dbReference>
<dbReference type="EMBL" id="KB309995">
    <property type="protein sequence ID" value="ELT92823.1"/>
    <property type="molecule type" value="Genomic_DNA"/>
</dbReference>
<evidence type="ECO:0000256" key="1">
    <source>
        <dbReference type="ARBA" id="ARBA00004479"/>
    </source>
</evidence>
<name>R7TGC9_CAPTE</name>
<protein>
    <recommendedName>
        <fullName evidence="2">guanylate cyclase</fullName>
        <ecNumber evidence="2">4.6.1.2</ecNumber>
    </recommendedName>
</protein>
<keyword evidence="3" id="KW-0812">Transmembrane</keyword>
<evidence type="ECO:0000256" key="4">
    <source>
        <dbReference type="ARBA" id="ARBA00022729"/>
    </source>
</evidence>
<reference evidence="16" key="3">
    <citation type="submission" date="2015-06" db="UniProtKB">
        <authorList>
            <consortium name="EnsemblMetazoa"/>
        </authorList>
    </citation>
    <scope>IDENTIFICATION</scope>
</reference>
<reference evidence="15 17" key="2">
    <citation type="journal article" date="2013" name="Nature">
        <title>Insights into bilaterian evolution from three spiralian genomes.</title>
        <authorList>
            <person name="Simakov O."/>
            <person name="Marletaz F."/>
            <person name="Cho S.J."/>
            <person name="Edsinger-Gonzales E."/>
            <person name="Havlak P."/>
            <person name="Hellsten U."/>
            <person name="Kuo D.H."/>
            <person name="Larsson T."/>
            <person name="Lv J."/>
            <person name="Arendt D."/>
            <person name="Savage R."/>
            <person name="Osoegawa K."/>
            <person name="de Jong P."/>
            <person name="Grimwood J."/>
            <person name="Chapman J.A."/>
            <person name="Shapiro H."/>
            <person name="Aerts A."/>
            <person name="Otillar R.P."/>
            <person name="Terry A.Y."/>
            <person name="Boore J.L."/>
            <person name="Grigoriev I.V."/>
            <person name="Lindberg D.R."/>
            <person name="Seaver E.C."/>
            <person name="Weisblat D.A."/>
            <person name="Putnam N.H."/>
            <person name="Rokhsar D.S."/>
        </authorList>
    </citation>
    <scope>NUCLEOTIDE SEQUENCE</scope>
    <source>
        <strain evidence="15 17">I ESC-2004</strain>
    </source>
</reference>
<reference evidence="17" key="1">
    <citation type="submission" date="2012-12" db="EMBL/GenBank/DDBJ databases">
        <authorList>
            <person name="Hellsten U."/>
            <person name="Grimwood J."/>
            <person name="Chapman J.A."/>
            <person name="Shapiro H."/>
            <person name="Aerts A."/>
            <person name="Otillar R.P."/>
            <person name="Terry A.Y."/>
            <person name="Boore J.L."/>
            <person name="Simakov O."/>
            <person name="Marletaz F."/>
            <person name="Cho S.-J."/>
            <person name="Edsinger-Gonzales E."/>
            <person name="Havlak P."/>
            <person name="Kuo D.-H."/>
            <person name="Larsson T."/>
            <person name="Lv J."/>
            <person name="Arendt D."/>
            <person name="Savage R."/>
            <person name="Osoegawa K."/>
            <person name="de Jong P."/>
            <person name="Lindberg D.R."/>
            <person name="Seaver E.C."/>
            <person name="Weisblat D.A."/>
            <person name="Putnam N.H."/>
            <person name="Grigoriev I.V."/>
            <person name="Rokhsar D.S."/>
        </authorList>
    </citation>
    <scope>NUCLEOTIDE SEQUENCE</scope>
    <source>
        <strain evidence="17">I ESC-2004</strain>
    </source>
</reference>
<dbReference type="SUPFAM" id="SSF55073">
    <property type="entry name" value="Nucleotide cyclase"/>
    <property type="match status" value="1"/>
</dbReference>
<dbReference type="SMART" id="SM00044">
    <property type="entry name" value="CYCc"/>
    <property type="match status" value="1"/>
</dbReference>
<dbReference type="OrthoDB" id="60033at2759"/>
<keyword evidence="12" id="KW-0141">cGMP biosynthesis</keyword>
<keyword evidence="17" id="KW-1185">Reference proteome</keyword>
<dbReference type="PANTHER" id="PTHR11920">
    <property type="entry name" value="GUANYLYL CYCLASE"/>
    <property type="match status" value="1"/>
</dbReference>